<evidence type="ECO:0000313" key="10">
    <source>
        <dbReference type="Proteomes" id="UP001196413"/>
    </source>
</evidence>
<name>A0AAD5WKM6_PARTN</name>
<comment type="subcellular location">
    <subcellularLocation>
        <location evidence="1">Membrane</location>
        <topology evidence="1">Multi-pass membrane protein</topology>
    </subcellularLocation>
</comment>
<dbReference type="GO" id="GO:0006897">
    <property type="term" value="P:endocytosis"/>
    <property type="evidence" value="ECO:0007669"/>
    <property type="project" value="TreeGrafter"/>
</dbReference>
<dbReference type="GO" id="GO:0018996">
    <property type="term" value="P:molting cycle, collagen and cuticulin-based cuticle"/>
    <property type="evidence" value="ECO:0007669"/>
    <property type="project" value="TreeGrafter"/>
</dbReference>
<keyword evidence="5 7" id="KW-0472">Membrane</keyword>
<feature type="transmembrane region" description="Helical" evidence="7">
    <location>
        <begin position="789"/>
        <end position="808"/>
    </location>
</feature>
<evidence type="ECO:0000256" key="6">
    <source>
        <dbReference type="ARBA" id="ARBA00023180"/>
    </source>
</evidence>
<evidence type="ECO:0000256" key="3">
    <source>
        <dbReference type="ARBA" id="ARBA00022692"/>
    </source>
</evidence>
<dbReference type="InterPro" id="IPR003392">
    <property type="entry name" value="PTHD_SSD"/>
</dbReference>
<reference evidence="9" key="1">
    <citation type="submission" date="2021-06" db="EMBL/GenBank/DDBJ databases">
        <title>Parelaphostrongylus tenuis whole genome reference sequence.</title>
        <authorList>
            <person name="Garwood T.J."/>
            <person name="Larsen P.A."/>
            <person name="Fountain-Jones N.M."/>
            <person name="Garbe J.R."/>
            <person name="Macchietto M.G."/>
            <person name="Kania S.A."/>
            <person name="Gerhold R.W."/>
            <person name="Richards J.E."/>
            <person name="Wolf T.M."/>
        </authorList>
    </citation>
    <scope>NUCLEOTIDE SEQUENCE</scope>
    <source>
        <strain evidence="9">MNPRO001-30</strain>
        <tissue evidence="9">Meninges</tissue>
    </source>
</reference>
<comment type="similarity">
    <text evidence="2">Belongs to the patched family.</text>
</comment>
<dbReference type="SUPFAM" id="SSF82866">
    <property type="entry name" value="Multidrug efflux transporter AcrB transmembrane domain"/>
    <property type="match status" value="2"/>
</dbReference>
<keyword evidence="4 7" id="KW-1133">Transmembrane helix</keyword>
<feature type="transmembrane region" description="Helical" evidence="7">
    <location>
        <begin position="380"/>
        <end position="400"/>
    </location>
</feature>
<evidence type="ECO:0000256" key="7">
    <source>
        <dbReference type="SAM" id="Phobius"/>
    </source>
</evidence>
<dbReference type="InterPro" id="IPR051697">
    <property type="entry name" value="Patched_domain-protein"/>
</dbReference>
<feature type="transmembrane region" description="Helical" evidence="7">
    <location>
        <begin position="815"/>
        <end position="835"/>
    </location>
</feature>
<keyword evidence="3 7" id="KW-0812">Transmembrane</keyword>
<evidence type="ECO:0000259" key="8">
    <source>
        <dbReference type="PROSITE" id="PS50156"/>
    </source>
</evidence>
<dbReference type="Gene3D" id="1.20.1640.10">
    <property type="entry name" value="Multidrug efflux transporter AcrB transmembrane domain"/>
    <property type="match status" value="2"/>
</dbReference>
<dbReference type="PANTHER" id="PTHR10796:SF97">
    <property type="entry name" value="SSD DOMAIN-CONTAINING PROTEIN"/>
    <property type="match status" value="1"/>
</dbReference>
<feature type="transmembrane region" description="Helical" evidence="7">
    <location>
        <begin position="466"/>
        <end position="486"/>
    </location>
</feature>
<gene>
    <name evidence="9" type="ORF">KIN20_035573</name>
</gene>
<feature type="transmembrane region" description="Helical" evidence="7">
    <location>
        <begin position="346"/>
        <end position="373"/>
    </location>
</feature>
<evidence type="ECO:0000256" key="4">
    <source>
        <dbReference type="ARBA" id="ARBA00022989"/>
    </source>
</evidence>
<dbReference type="GO" id="GO:0005886">
    <property type="term" value="C:plasma membrane"/>
    <property type="evidence" value="ECO:0007669"/>
    <property type="project" value="TreeGrafter"/>
</dbReference>
<proteinExistence type="inferred from homology"/>
<feature type="transmembrane region" description="Helical" evidence="7">
    <location>
        <begin position="318"/>
        <end position="340"/>
    </location>
</feature>
<dbReference type="PANTHER" id="PTHR10796">
    <property type="entry name" value="PATCHED-RELATED"/>
    <property type="match status" value="1"/>
</dbReference>
<dbReference type="InterPro" id="IPR000731">
    <property type="entry name" value="SSD"/>
</dbReference>
<evidence type="ECO:0000313" key="9">
    <source>
        <dbReference type="EMBL" id="KAJ1373220.1"/>
    </source>
</evidence>
<keyword evidence="10" id="KW-1185">Reference proteome</keyword>
<feature type="domain" description="SSD" evidence="8">
    <location>
        <begin position="348"/>
        <end position="485"/>
    </location>
</feature>
<feature type="transmembrane region" description="Helical" evidence="7">
    <location>
        <begin position="841"/>
        <end position="865"/>
    </location>
</feature>
<dbReference type="PROSITE" id="PS50156">
    <property type="entry name" value="SSD"/>
    <property type="match status" value="1"/>
</dbReference>
<dbReference type="EMBL" id="JAHQIW010007237">
    <property type="protein sequence ID" value="KAJ1373220.1"/>
    <property type="molecule type" value="Genomic_DNA"/>
</dbReference>
<evidence type="ECO:0000256" key="5">
    <source>
        <dbReference type="ARBA" id="ARBA00023136"/>
    </source>
</evidence>
<organism evidence="9 10">
    <name type="scientific">Parelaphostrongylus tenuis</name>
    <name type="common">Meningeal worm</name>
    <dbReference type="NCBI Taxonomy" id="148309"/>
    <lineage>
        <taxon>Eukaryota</taxon>
        <taxon>Metazoa</taxon>
        <taxon>Ecdysozoa</taxon>
        <taxon>Nematoda</taxon>
        <taxon>Chromadorea</taxon>
        <taxon>Rhabditida</taxon>
        <taxon>Rhabditina</taxon>
        <taxon>Rhabditomorpha</taxon>
        <taxon>Strongyloidea</taxon>
        <taxon>Metastrongylidae</taxon>
        <taxon>Parelaphostrongylus</taxon>
    </lineage>
</organism>
<evidence type="ECO:0000256" key="1">
    <source>
        <dbReference type="ARBA" id="ARBA00004141"/>
    </source>
</evidence>
<protein>
    <recommendedName>
        <fullName evidence="8">SSD domain-containing protein</fullName>
    </recommendedName>
</protein>
<dbReference type="AlphaFoldDB" id="A0AAD5WKM6"/>
<comment type="caution">
    <text evidence="9">The sequence shown here is derived from an EMBL/GenBank/DDBJ whole genome shotgun (WGS) entry which is preliminary data.</text>
</comment>
<dbReference type="GO" id="GO:0030659">
    <property type="term" value="C:cytoplasmic vesicle membrane"/>
    <property type="evidence" value="ECO:0007669"/>
    <property type="project" value="TreeGrafter"/>
</dbReference>
<feature type="transmembrane region" description="Helical" evidence="7">
    <location>
        <begin position="541"/>
        <end position="567"/>
    </location>
</feature>
<dbReference type="Proteomes" id="UP001196413">
    <property type="component" value="Unassembled WGS sequence"/>
</dbReference>
<evidence type="ECO:0000256" key="2">
    <source>
        <dbReference type="ARBA" id="ARBA00005585"/>
    </source>
</evidence>
<keyword evidence="6" id="KW-0325">Glycoprotein</keyword>
<accession>A0AAD5WKM6</accession>
<dbReference type="FunFam" id="1.20.1640.10:FF:000036">
    <property type="entry name" value="PaTched Related family"/>
    <property type="match status" value="1"/>
</dbReference>
<sequence length="909" mass="103243">MDGVRPKRQSILIGPRSLSVYGGGQEKGPKFVLWVIRVFRRWGFIIADHAWLAIVLCLVLSALSLVKVMLTPQRNEITGYTPYGARAKDEFLEYQNFFSAKGLPVAPYLFIVAKDNGSMIRPEYMREAVKILNYAMNNVTMLNRITNENESFSQFCDSFCQLNEPIRQFYNGYLILTESENARSTSRIKLDFPISSVFGRTFSLQPNFFGVELYNDTDDEVLHLLHSEEIIDIVLNKSHDVVPDLPRVTNMKSVKMLTMQFRAEHKPGWLDVDVKRWEMKMTEIFEKNWHSDLVKVFAYSQSYIEEEMVRGGSIMIPYLVVGFAIMCVCSVASVMIRALYMHQENWYKIALAIMACVTPLLACATALALMFLFGVRFASILCVIPFLVLSIGVDSSYLMIHEWQRVTEHARETPRKKDGVGHRMSEVLSEVGPAILISCLTNMFADAVGSFTSSPEITLLCTGNMLSMWLAFIYQMTFYAGLMTIVGRSEISEEVNEKNKMAISIAENRVNIARHHRTLTRQPSKFHQATKPVISKFMKEYVTFMTTPVVYIGIVVTYVAYLVLSVWGLTIINISLTATKLFATDSPLLELDKYRITYQVPSYSMATVFVKNPGNLSEPERLHRINKLVIDMENLKGKWGEGWGPVGTNFFMRDYANFHQTFADDSEDEFAEPDDDFAESDTVTTTTPATIEVKTFNDDELKYFLKWPEYDFWAGFVKLKNGSDGEEHLDRFFFTTSYHGQALSDWKQRGEMLHVWRKVIDNYSEFSPSVFHEDGVYLDLIDNMATDTWQSVLGTLVCMAFVCFIFLYNLFTVAIASLSVLSICAGILGILSWWGVDLDPISMAATIISIGFSVDIPAHVSYHYYQASLQEGPMSRPADRLTNCLSSVAFPGCSGRSQHYSLCLQLALC</sequence>
<dbReference type="Pfam" id="PF02460">
    <property type="entry name" value="Patched"/>
    <property type="match status" value="1"/>
</dbReference>
<feature type="transmembrane region" description="Helical" evidence="7">
    <location>
        <begin position="42"/>
        <end position="66"/>
    </location>
</feature>